<dbReference type="RefSeq" id="WP_095686129.1">
    <property type="nucleotide sequence ID" value="NZ_CP016776.1"/>
</dbReference>
<accession>A0A249KU20</accession>
<dbReference type="Proteomes" id="UP000217186">
    <property type="component" value="Chromosome"/>
</dbReference>
<proteinExistence type="predicted"/>
<sequence>MDQREINEKRYEIAATQTSSVMLVGLFSNLAIFAITAFSDLSSGAQTDWKVIVSIVEAFFLVFALGVFGDIAAYVKDIPANEDSTWNRNARKAPPEIFMVITAVGIIALWFFQLRAIGA</sequence>
<keyword evidence="1" id="KW-0812">Transmembrane</keyword>
<evidence type="ECO:0000313" key="3">
    <source>
        <dbReference type="Proteomes" id="UP000217186"/>
    </source>
</evidence>
<dbReference type="AlphaFoldDB" id="A0A249KU20"/>
<feature type="transmembrane region" description="Helical" evidence="1">
    <location>
        <begin position="51"/>
        <end position="75"/>
    </location>
</feature>
<gene>
    <name evidence="2" type="ORF">A7sIIA15_05335</name>
</gene>
<protein>
    <submittedName>
        <fullName evidence="2">Uncharacterized protein</fullName>
    </submittedName>
</protein>
<keyword evidence="1" id="KW-1133">Transmembrane helix</keyword>
<evidence type="ECO:0000313" key="2">
    <source>
        <dbReference type="EMBL" id="ASY20267.1"/>
    </source>
</evidence>
<reference evidence="2 3" key="1">
    <citation type="submission" date="2016-07" db="EMBL/GenBank/DDBJ databases">
        <title>High microdiversification within the ubiquitous acI lineage of Actinobacteria.</title>
        <authorList>
            <person name="Neuenschwander S.M."/>
            <person name="Salcher M."/>
            <person name="Ghai R."/>
            <person name="Pernthaler J."/>
        </authorList>
    </citation>
    <scope>NUCLEOTIDE SEQUENCE [LARGE SCALE GENOMIC DNA]</scope>
    <source>
        <strain evidence="2">MMS-IIA-15</strain>
    </source>
</reference>
<evidence type="ECO:0000256" key="1">
    <source>
        <dbReference type="SAM" id="Phobius"/>
    </source>
</evidence>
<dbReference type="OrthoDB" id="9891860at2"/>
<keyword evidence="3" id="KW-1185">Reference proteome</keyword>
<dbReference type="KEGG" id="pvn:A7sIIA15_05335"/>
<feature type="transmembrane region" description="Helical" evidence="1">
    <location>
        <begin position="21"/>
        <end position="39"/>
    </location>
</feature>
<dbReference type="EMBL" id="CP016776">
    <property type="protein sequence ID" value="ASY20267.1"/>
    <property type="molecule type" value="Genomic_DNA"/>
</dbReference>
<feature type="transmembrane region" description="Helical" evidence="1">
    <location>
        <begin position="96"/>
        <end position="113"/>
    </location>
</feature>
<keyword evidence="1" id="KW-0472">Membrane</keyword>
<name>A0A249KU20_9ACTN</name>
<organism evidence="2 3">
    <name type="scientific">Candidatus Planktophila vernalis</name>
    <dbReference type="NCBI Taxonomy" id="1884907"/>
    <lineage>
        <taxon>Bacteria</taxon>
        <taxon>Bacillati</taxon>
        <taxon>Actinomycetota</taxon>
        <taxon>Actinomycetes</taxon>
        <taxon>Candidatus Nanopelagicales</taxon>
        <taxon>Candidatus Nanopelagicaceae</taxon>
        <taxon>Candidatus Planktophila</taxon>
    </lineage>
</organism>